<sequence length="707" mass="75955">MDELFTRAAGGVGAGAGDGFFRVAAATPKIRVADVEGNARSIVGCVREAAGRGVGALVLPELCLTGYTCADLFLDRTLLRSCEAALAVILRETADLPILYTVGLPVASDEAIYNCAAVCCRGSLLGLAAKMHLPNYGEFYERRWFTPAQLNSVHLSYAGQEVLMGGKGTFRCVDPGMEDVVIGVEICEDLWVPEPPSIDMALRQGATIILNPSASDEIIGKAEYRRQLVSQQSARLYCAYAYADAGEGESTTDLVFAGENLIAENGAILAKTPLFSCEMAVADVDLDRLVAERRRSTTWAPSPFTMGGGAEGRFSFRGRARGCAGPLNPMGEGGEPEMSGEDVETLATSAGRDSDTPAGSEAPQLVRSALDADRVFPRMPFVPADHGDLAARCEEIFGLQAAGLKTRLAHTCTKHAVIGLSGGLDSTLALLVTVRAFDALGLPRQGILAASMPGFGTTVRTKSNAQSLAESLGVSFREISIHKAVEQHFADIDHDPAVTDVTYENSQARERTQILMDLANQAGGMVIGTGDLSELALGWATYNGDHMSMYAVNASVPKTLVRHLVRYAAGLYGGQIEATLLDILDTPVSPELLPPTGDGEIAQKTEDLVGPYELHDFFLYHLLRFGFTPGKIFRMACRSFEGVYDRATILAWLRVFYRRFFAQQFKRSCLPDGPKVGSVTLSPRGDWRMPSDASARLWLAEIDALEA</sequence>
<dbReference type="EMBL" id="JAUDDZ010000001">
    <property type="protein sequence ID" value="MDM8274207.1"/>
    <property type="molecule type" value="Genomic_DNA"/>
</dbReference>
<keyword evidence="3 7" id="KW-0436">Ligase</keyword>
<dbReference type="InterPro" id="IPR041856">
    <property type="entry name" value="NAD+_synth_C"/>
</dbReference>
<evidence type="ECO:0000256" key="6">
    <source>
        <dbReference type="ARBA" id="ARBA00023027"/>
    </source>
</evidence>
<protein>
    <recommendedName>
        <fullName evidence="7 8">Glutamine-dependent NAD(+) synthetase</fullName>
        <ecNumber evidence="7 8">6.3.5.1</ecNumber>
    </recommendedName>
    <alternativeName>
        <fullName evidence="7 8">NAD(+) synthase [glutamine-hydrolyzing]</fullName>
    </alternativeName>
</protein>
<evidence type="ECO:0000256" key="1">
    <source>
        <dbReference type="ARBA" id="ARBA00005188"/>
    </source>
</evidence>
<proteinExistence type="inferred from homology"/>
<dbReference type="PIRSF" id="PIRSF006630">
    <property type="entry name" value="NADS_GAT"/>
    <property type="match status" value="1"/>
</dbReference>
<accession>A0ABT7V6T5</accession>
<dbReference type="PANTHER" id="PTHR23090">
    <property type="entry name" value="NH 3 /GLUTAMINE-DEPENDENT NAD + SYNTHETASE"/>
    <property type="match status" value="1"/>
</dbReference>
<comment type="similarity">
    <text evidence="2 7 8">In the C-terminal section; belongs to the NAD synthetase family.</text>
</comment>
<dbReference type="SUPFAM" id="SSF52402">
    <property type="entry name" value="Adenine nucleotide alpha hydrolases-like"/>
    <property type="match status" value="1"/>
</dbReference>
<evidence type="ECO:0000256" key="3">
    <source>
        <dbReference type="ARBA" id="ARBA00022598"/>
    </source>
</evidence>
<comment type="catalytic activity">
    <reaction evidence="7 8">
        <text>deamido-NAD(+) + L-glutamine + ATP + H2O = L-glutamate + AMP + diphosphate + NAD(+) + H(+)</text>
        <dbReference type="Rhea" id="RHEA:24384"/>
        <dbReference type="ChEBI" id="CHEBI:15377"/>
        <dbReference type="ChEBI" id="CHEBI:15378"/>
        <dbReference type="ChEBI" id="CHEBI:29985"/>
        <dbReference type="ChEBI" id="CHEBI:30616"/>
        <dbReference type="ChEBI" id="CHEBI:33019"/>
        <dbReference type="ChEBI" id="CHEBI:57540"/>
        <dbReference type="ChEBI" id="CHEBI:58359"/>
        <dbReference type="ChEBI" id="CHEBI:58437"/>
        <dbReference type="ChEBI" id="CHEBI:456215"/>
        <dbReference type="EC" id="6.3.5.1"/>
    </reaction>
</comment>
<keyword evidence="5 7" id="KW-0067">ATP-binding</keyword>
<dbReference type="CDD" id="cd07570">
    <property type="entry name" value="GAT_Gln-NAD-synth"/>
    <property type="match status" value="1"/>
</dbReference>
<dbReference type="NCBIfam" id="NF002730">
    <property type="entry name" value="PRK02628.1"/>
    <property type="match status" value="1"/>
</dbReference>
<comment type="pathway">
    <text evidence="1 7 8">Cofactor biosynthesis; NAD(+) biosynthesis; NAD(+) from deamido-NAD(+) (L-Gln route): step 1/1.</text>
</comment>
<feature type="compositionally biased region" description="Acidic residues" evidence="10">
    <location>
        <begin position="334"/>
        <end position="344"/>
    </location>
</feature>
<keyword evidence="4 7" id="KW-0547">Nucleotide-binding</keyword>
<dbReference type="InterPro" id="IPR003010">
    <property type="entry name" value="C-N_Hydrolase"/>
</dbReference>
<feature type="binding site" evidence="7">
    <location>
        <position position="221"/>
    </location>
    <ligand>
        <name>L-glutamine</name>
        <dbReference type="ChEBI" id="CHEBI:58359"/>
    </ligand>
</feature>
<feature type="binding site" evidence="7">
    <location>
        <position position="529"/>
    </location>
    <ligand>
        <name>ATP</name>
        <dbReference type="ChEBI" id="CHEBI:30616"/>
    </ligand>
</feature>
<dbReference type="Pfam" id="PF02540">
    <property type="entry name" value="NAD_synthase"/>
    <property type="match status" value="1"/>
</dbReference>
<evidence type="ECO:0000313" key="13">
    <source>
        <dbReference type="Proteomes" id="UP001529421"/>
    </source>
</evidence>
<dbReference type="InterPro" id="IPR014729">
    <property type="entry name" value="Rossmann-like_a/b/a_fold"/>
</dbReference>
<evidence type="ECO:0000256" key="2">
    <source>
        <dbReference type="ARBA" id="ARBA00007145"/>
    </source>
</evidence>
<reference evidence="12 13" key="2">
    <citation type="submission" date="2023-06" db="EMBL/GenBank/DDBJ databases">
        <authorList>
            <person name="Zeman M."/>
            <person name="Kubasova T."/>
            <person name="Jahodarova E."/>
            <person name="Nykrynova M."/>
            <person name="Rychlik I."/>
        </authorList>
    </citation>
    <scope>NUCLEOTIDE SEQUENCE [LARGE SCALE GENOMIC DNA]</scope>
    <source>
        <strain evidence="12 13">154_Feed</strain>
    </source>
</reference>
<dbReference type="Gene3D" id="3.60.110.10">
    <property type="entry name" value="Carbon-nitrogen hydrolase"/>
    <property type="match status" value="1"/>
</dbReference>
<evidence type="ECO:0000256" key="9">
    <source>
        <dbReference type="RuleBase" id="RU003811"/>
    </source>
</evidence>
<dbReference type="PANTHER" id="PTHR23090:SF9">
    <property type="entry name" value="GLUTAMINE-DEPENDENT NAD(+) SYNTHETASE"/>
    <property type="match status" value="1"/>
</dbReference>
<comment type="function">
    <text evidence="7">Catalyzes the ATP-dependent amidation of deamido-NAD to form NAD. Uses L-glutamine as a nitrogen source.</text>
</comment>
<dbReference type="Proteomes" id="UP001529421">
    <property type="component" value="Unassembled WGS sequence"/>
</dbReference>
<name>A0ABT7V6T5_9ACTN</name>
<dbReference type="InterPro" id="IPR022310">
    <property type="entry name" value="NAD/GMP_synthase"/>
</dbReference>
<dbReference type="InterPro" id="IPR003694">
    <property type="entry name" value="NAD_synthase"/>
</dbReference>
<dbReference type="NCBIfam" id="TIGR00552">
    <property type="entry name" value="nadE"/>
    <property type="match status" value="1"/>
</dbReference>
<dbReference type="InterPro" id="IPR014445">
    <property type="entry name" value="Gln-dep_NAD_synthase"/>
</dbReference>
<dbReference type="Gene3D" id="3.40.50.620">
    <property type="entry name" value="HUPs"/>
    <property type="match status" value="1"/>
</dbReference>
<feature type="active site" description="For glutaminase activity" evidence="7">
    <location>
        <position position="130"/>
    </location>
</feature>
<evidence type="ECO:0000256" key="10">
    <source>
        <dbReference type="SAM" id="MobiDB-lite"/>
    </source>
</evidence>
<feature type="domain" description="CN hydrolase" evidence="11">
    <location>
        <begin position="21"/>
        <end position="288"/>
    </location>
</feature>
<evidence type="ECO:0000256" key="8">
    <source>
        <dbReference type="PIRNR" id="PIRNR006630"/>
    </source>
</evidence>
<feature type="binding site" evidence="7">
    <location>
        <position position="505"/>
    </location>
    <ligand>
        <name>deamido-NAD(+)</name>
        <dbReference type="ChEBI" id="CHEBI:58437"/>
        <note>ligand shared between two neighboring subunits</note>
    </ligand>
</feature>
<feature type="binding site" evidence="7">
    <location>
        <position position="215"/>
    </location>
    <ligand>
        <name>L-glutamine</name>
        <dbReference type="ChEBI" id="CHEBI:58359"/>
    </ligand>
</feature>
<dbReference type="SUPFAM" id="SSF56317">
    <property type="entry name" value="Carbon-nitrogen hydrolase"/>
    <property type="match status" value="1"/>
</dbReference>
<keyword evidence="13" id="KW-1185">Reference proteome</keyword>
<keyword evidence="6 7" id="KW-0520">NAD</keyword>
<gene>
    <name evidence="7" type="primary">nadE</name>
    <name evidence="12" type="ORF">QUW28_01660</name>
</gene>
<feature type="binding site" evidence="7">
    <location>
        <begin position="419"/>
        <end position="426"/>
    </location>
    <ligand>
        <name>ATP</name>
        <dbReference type="ChEBI" id="CHEBI:30616"/>
    </ligand>
</feature>
<feature type="binding site" evidence="7">
    <location>
        <position position="534"/>
    </location>
    <ligand>
        <name>deamido-NAD(+)</name>
        <dbReference type="ChEBI" id="CHEBI:58437"/>
        <note>ligand shared between two neighboring subunits</note>
    </ligand>
</feature>
<feature type="active site" description="Nucleophile; for glutaminase activity" evidence="7">
    <location>
        <position position="187"/>
    </location>
</feature>
<evidence type="ECO:0000256" key="7">
    <source>
        <dbReference type="HAMAP-Rule" id="MF_02090"/>
    </source>
</evidence>
<dbReference type="RefSeq" id="WP_289544014.1">
    <property type="nucleotide sequence ID" value="NZ_JAUDDZ010000001.1"/>
</dbReference>
<dbReference type="HAMAP" id="MF_02090">
    <property type="entry name" value="NadE_glutamine_dep"/>
    <property type="match status" value="1"/>
</dbReference>
<comment type="caution">
    <text evidence="12">The sequence shown here is derived from an EMBL/GenBank/DDBJ whole genome shotgun (WGS) entry which is preliminary data.</text>
</comment>
<feature type="binding site" evidence="7">
    <location>
        <begin position="539"/>
        <end position="542"/>
    </location>
    <ligand>
        <name>deamido-NAD(+)</name>
        <dbReference type="ChEBI" id="CHEBI:58437"/>
        <note>ligand shared between two neighboring subunits</note>
    </ligand>
</feature>
<feature type="region of interest" description="Disordered" evidence="10">
    <location>
        <begin position="325"/>
        <end position="362"/>
    </location>
</feature>
<evidence type="ECO:0000259" key="11">
    <source>
        <dbReference type="PROSITE" id="PS50263"/>
    </source>
</evidence>
<dbReference type="EC" id="6.3.5.1" evidence="7 8"/>
<comment type="similarity">
    <text evidence="9">Belongs to the NAD synthetase family.</text>
</comment>
<evidence type="ECO:0000313" key="12">
    <source>
        <dbReference type="EMBL" id="MDM8274207.1"/>
    </source>
</evidence>
<evidence type="ECO:0000256" key="5">
    <source>
        <dbReference type="ARBA" id="ARBA00022840"/>
    </source>
</evidence>
<evidence type="ECO:0000256" key="4">
    <source>
        <dbReference type="ARBA" id="ARBA00022741"/>
    </source>
</evidence>
<dbReference type="Gene3D" id="1.10.10.1140">
    <property type="entry name" value="Glutamine-dependent NAD+ synthetase, C-terminal domain"/>
    <property type="match status" value="1"/>
</dbReference>
<reference evidence="13" key="1">
    <citation type="submission" date="2023-06" db="EMBL/GenBank/DDBJ databases">
        <title>Identification and characterization of horizontal gene transfer across gut microbiota members of farm animals based on homology search.</title>
        <authorList>
            <person name="Zeman M."/>
            <person name="Kubasova T."/>
            <person name="Jahodarova E."/>
            <person name="Nykrynova M."/>
            <person name="Rychlik I."/>
        </authorList>
    </citation>
    <scope>NUCLEOTIDE SEQUENCE [LARGE SCALE GENOMIC DNA]</scope>
    <source>
        <strain evidence="13">154_Feed</strain>
    </source>
</reference>
<feature type="binding site" evidence="7">
    <location>
        <position position="136"/>
    </location>
    <ligand>
        <name>L-glutamine</name>
        <dbReference type="ChEBI" id="CHEBI:58359"/>
    </ligand>
</feature>
<dbReference type="PROSITE" id="PS50263">
    <property type="entry name" value="CN_HYDROLASE"/>
    <property type="match status" value="1"/>
</dbReference>
<dbReference type="Pfam" id="PF00795">
    <property type="entry name" value="CN_hydrolase"/>
    <property type="match status" value="1"/>
</dbReference>
<dbReference type="CDD" id="cd00553">
    <property type="entry name" value="NAD_synthase"/>
    <property type="match status" value="1"/>
</dbReference>
<feature type="binding site" evidence="7">
    <location>
        <position position="666"/>
    </location>
    <ligand>
        <name>deamido-NAD(+)</name>
        <dbReference type="ChEBI" id="CHEBI:58437"/>
        <note>ligand shared between two neighboring subunits</note>
    </ligand>
</feature>
<feature type="active site" description="Proton acceptor; for glutaminase activity" evidence="7">
    <location>
        <position position="61"/>
    </location>
</feature>
<dbReference type="InterPro" id="IPR036526">
    <property type="entry name" value="C-N_Hydrolase_sf"/>
</dbReference>
<dbReference type="GO" id="GO:0008795">
    <property type="term" value="F:NAD+ synthase activity"/>
    <property type="evidence" value="ECO:0007669"/>
    <property type="project" value="UniProtKB-EC"/>
</dbReference>
<organism evidence="12 13">
    <name type="scientific">Enorma phocaeensis</name>
    <dbReference type="NCBI Taxonomy" id="1871019"/>
    <lineage>
        <taxon>Bacteria</taxon>
        <taxon>Bacillati</taxon>
        <taxon>Actinomycetota</taxon>
        <taxon>Coriobacteriia</taxon>
        <taxon>Coriobacteriales</taxon>
        <taxon>Coriobacteriaceae</taxon>
        <taxon>Enorma</taxon>
    </lineage>
</organism>